<dbReference type="EMBL" id="CATWFT010000008">
    <property type="protein sequence ID" value="CAJ0726036.1"/>
    <property type="molecule type" value="Genomic_DNA"/>
</dbReference>
<gene>
    <name evidence="1" type="ORF">R38712_02910</name>
</gene>
<accession>A0ABM9IPF1</accession>
<organism evidence="1 2">
    <name type="scientific">Ralstonia pickettii</name>
    <name type="common">Burkholderia pickettii</name>
    <dbReference type="NCBI Taxonomy" id="329"/>
    <lineage>
        <taxon>Bacteria</taxon>
        <taxon>Pseudomonadati</taxon>
        <taxon>Pseudomonadota</taxon>
        <taxon>Betaproteobacteria</taxon>
        <taxon>Burkholderiales</taxon>
        <taxon>Burkholderiaceae</taxon>
        <taxon>Ralstonia</taxon>
    </lineage>
</organism>
<dbReference type="Proteomes" id="UP001189303">
    <property type="component" value="Unassembled WGS sequence"/>
</dbReference>
<evidence type="ECO:0008006" key="3">
    <source>
        <dbReference type="Google" id="ProtNLM"/>
    </source>
</evidence>
<name>A0ABM9IPF1_RALPI</name>
<comment type="caution">
    <text evidence="1">The sequence shown here is derived from an EMBL/GenBank/DDBJ whole genome shotgun (WGS) entry which is preliminary data.</text>
</comment>
<evidence type="ECO:0000313" key="2">
    <source>
        <dbReference type="Proteomes" id="UP001189303"/>
    </source>
</evidence>
<dbReference type="RefSeq" id="WP_012763075.1">
    <property type="nucleotide sequence ID" value="NZ_NREQ02000002.1"/>
</dbReference>
<dbReference type="Pfam" id="PF15956">
    <property type="entry name" value="DUF4760"/>
    <property type="match status" value="1"/>
</dbReference>
<protein>
    <recommendedName>
        <fullName evidence="3">DUF4760 domain-containing protein</fullName>
    </recommendedName>
</protein>
<proteinExistence type="predicted"/>
<reference evidence="1 2" key="1">
    <citation type="submission" date="2023-07" db="EMBL/GenBank/DDBJ databases">
        <authorList>
            <person name="Peeters C."/>
        </authorList>
    </citation>
    <scope>NUCLEOTIDE SEQUENCE [LARGE SCALE GENOMIC DNA]</scope>
    <source>
        <strain evidence="1 2">R-38712</strain>
    </source>
</reference>
<dbReference type="InterPro" id="IPR031876">
    <property type="entry name" value="DUF4760"/>
</dbReference>
<sequence length="173" mass="19710">MKFLPLAAFVSAVVALANLLIQVRRARFNQRIDLILKLSERFDKAEMRAARAKAAKALRVDRDTTSAQVGEVLSFFEEVGFLLERGAIDVDAVYEFFEYWTVPYYQATTQFRARERASYGDLYSELEKLRCALARSEPKGDRDEGDLNRFLDEEAALAGVAPHVGTARRKRRN</sequence>
<evidence type="ECO:0000313" key="1">
    <source>
        <dbReference type="EMBL" id="CAJ0726036.1"/>
    </source>
</evidence>
<keyword evidence="2" id="KW-1185">Reference proteome</keyword>